<keyword evidence="9" id="KW-1185">Reference proteome</keyword>
<dbReference type="Gene3D" id="4.10.240.10">
    <property type="entry name" value="Zn(2)-C6 fungal-type DNA-binding domain"/>
    <property type="match status" value="1"/>
</dbReference>
<comment type="caution">
    <text evidence="8">The sequence shown here is derived from an EMBL/GenBank/DDBJ whole genome shotgun (WGS) entry which is preliminary data.</text>
</comment>
<evidence type="ECO:0000259" key="7">
    <source>
        <dbReference type="PROSITE" id="PS50048"/>
    </source>
</evidence>
<keyword evidence="5" id="KW-0539">Nucleus</keyword>
<evidence type="ECO:0000256" key="6">
    <source>
        <dbReference type="SAM" id="MobiDB-lite"/>
    </source>
</evidence>
<evidence type="ECO:0000256" key="3">
    <source>
        <dbReference type="ARBA" id="ARBA00023015"/>
    </source>
</evidence>
<keyword evidence="1" id="KW-0479">Metal-binding</keyword>
<feature type="region of interest" description="Disordered" evidence="6">
    <location>
        <begin position="1"/>
        <end position="25"/>
    </location>
</feature>
<dbReference type="GO" id="GO:0000981">
    <property type="term" value="F:DNA-binding transcription factor activity, RNA polymerase II-specific"/>
    <property type="evidence" value="ECO:0007669"/>
    <property type="project" value="InterPro"/>
</dbReference>
<evidence type="ECO:0000313" key="8">
    <source>
        <dbReference type="EMBL" id="KAF4331921.1"/>
    </source>
</evidence>
<name>A0A9P5A4S6_9HYPO</name>
<dbReference type="CDD" id="cd00067">
    <property type="entry name" value="GAL4"/>
    <property type="match status" value="1"/>
</dbReference>
<feature type="region of interest" description="Disordered" evidence="6">
    <location>
        <begin position="72"/>
        <end position="103"/>
    </location>
</feature>
<reference evidence="8" key="1">
    <citation type="journal article" date="2017" name="Mycologia">
        <title>Fusarium algeriense, sp. nov., a novel toxigenic crown rot pathogen of durum wheat from Algeria is nested in the Fusarium burgessii species complex.</title>
        <authorList>
            <person name="Laraba I."/>
            <person name="Keddad A."/>
            <person name="Boureghda H."/>
            <person name="Abdallah N."/>
            <person name="Vaughan M.M."/>
            <person name="Proctor R.H."/>
            <person name="Busman M."/>
            <person name="O'Donnell K."/>
        </authorList>
    </citation>
    <scope>NUCLEOTIDE SEQUENCE</scope>
    <source>
        <strain evidence="8">NRRL 25174</strain>
    </source>
</reference>
<sequence>MKRQVPQEPPEDSRPSRKRGLSSRRPRASQACLSCAASKVRCDDLEICRRCLKRGVSCIRSSQVIADCRMGSAEAPRALSETSTGTSIDGSDSNILSSTTQDSAEVPPLTMARTIPVAGDEDREGLMIENEDPDVDFAFSNSHLSLDCSRPLQLCSDIQSTDIIDTTLSDTAGWLKNASLHAEFDPSFLLPLPYIDFSGYIDGTLLHDSTGSIATSSEGLPPEDKLGFEEAVISYNTTLGSWKPSNEDYLASARAALYVPLDEQLHLAEGLGHLNPSVIRGSLSSARRDEIILAMIDGGQTAHLLQAIRMFPFTETLDKLLKVFLTTQETDASAFIHIATFDPSTCSLHLVIACIIAGAASSSRPSARKFALGLFDVLRLHLAASGERENTLTRDLSPSSELDKLWRKWAQQESFKRTVFRHLLQCTQRSVIRNVPAQLCPLEVSTPLPEDCQFWFAKSAAEWESLYNQQPRLVEPRITIHDCLSDIRSIDLPSNISKLWMLYSLLSLLVKDHRRNSILHKKQDSGWAFTDVARSPLDSHLVFIFSELRHIIEGDPAKPPYLTFMVEFNMLYSAIPRHLRDNLLTNGKQTSASEDFSQLQEWQGRSSRNAQISI</sequence>
<evidence type="ECO:0000313" key="9">
    <source>
        <dbReference type="Proteomes" id="UP000730481"/>
    </source>
</evidence>
<accession>A0A9P5A4S6</accession>
<evidence type="ECO:0000256" key="5">
    <source>
        <dbReference type="ARBA" id="ARBA00023242"/>
    </source>
</evidence>
<organism evidence="8 9">
    <name type="scientific">Fusarium beomiforme</name>
    <dbReference type="NCBI Taxonomy" id="44412"/>
    <lineage>
        <taxon>Eukaryota</taxon>
        <taxon>Fungi</taxon>
        <taxon>Dikarya</taxon>
        <taxon>Ascomycota</taxon>
        <taxon>Pezizomycotina</taxon>
        <taxon>Sordariomycetes</taxon>
        <taxon>Hypocreomycetidae</taxon>
        <taxon>Hypocreales</taxon>
        <taxon>Nectriaceae</taxon>
        <taxon>Fusarium</taxon>
        <taxon>Fusarium burgessii species complex</taxon>
    </lineage>
</organism>
<proteinExistence type="predicted"/>
<evidence type="ECO:0000256" key="1">
    <source>
        <dbReference type="ARBA" id="ARBA00022723"/>
    </source>
</evidence>
<dbReference type="InterPro" id="IPR001138">
    <property type="entry name" value="Zn2Cys6_DnaBD"/>
</dbReference>
<dbReference type="SUPFAM" id="SSF57701">
    <property type="entry name" value="Zn2/Cys6 DNA-binding domain"/>
    <property type="match status" value="1"/>
</dbReference>
<dbReference type="InterPro" id="IPR036864">
    <property type="entry name" value="Zn2-C6_fun-type_DNA-bd_sf"/>
</dbReference>
<keyword evidence="2" id="KW-0862">Zinc</keyword>
<dbReference type="PANTHER" id="PTHR47660:SF2">
    <property type="entry name" value="TRANSCRIPTION FACTOR WITH C2H2 AND ZN(2)-CYS(6) DNA BINDING DOMAIN (EUROFUNG)"/>
    <property type="match status" value="1"/>
</dbReference>
<protein>
    <submittedName>
        <fullName evidence="8">Cytochrome p450</fullName>
    </submittedName>
</protein>
<dbReference type="OrthoDB" id="40579at2759"/>
<feature type="compositionally biased region" description="Polar residues" evidence="6">
    <location>
        <begin position="94"/>
        <end position="103"/>
    </location>
</feature>
<feature type="compositionally biased region" description="Low complexity" evidence="6">
    <location>
        <begin position="80"/>
        <end position="93"/>
    </location>
</feature>
<evidence type="ECO:0000256" key="2">
    <source>
        <dbReference type="ARBA" id="ARBA00022833"/>
    </source>
</evidence>
<dbReference type="AlphaFoldDB" id="A0A9P5A4S6"/>
<dbReference type="EMBL" id="PVQB02001298">
    <property type="protein sequence ID" value="KAF4331921.1"/>
    <property type="molecule type" value="Genomic_DNA"/>
</dbReference>
<keyword evidence="3" id="KW-0805">Transcription regulation</keyword>
<feature type="domain" description="Zn(2)-C6 fungal-type" evidence="7">
    <location>
        <begin position="31"/>
        <end position="60"/>
    </location>
</feature>
<keyword evidence="4" id="KW-0804">Transcription</keyword>
<feature type="compositionally biased region" description="Basic residues" evidence="6">
    <location>
        <begin position="16"/>
        <end position="25"/>
    </location>
</feature>
<dbReference type="PANTHER" id="PTHR47660">
    <property type="entry name" value="TRANSCRIPTION FACTOR WITH C2H2 AND ZN(2)-CYS(6) DNA BINDING DOMAIN (EUROFUNG)-RELATED-RELATED"/>
    <property type="match status" value="1"/>
</dbReference>
<dbReference type="PROSITE" id="PS50048">
    <property type="entry name" value="ZN2_CY6_FUNGAL_2"/>
    <property type="match status" value="1"/>
</dbReference>
<dbReference type="GO" id="GO:0008270">
    <property type="term" value="F:zinc ion binding"/>
    <property type="evidence" value="ECO:0007669"/>
    <property type="project" value="InterPro"/>
</dbReference>
<gene>
    <name evidence="8" type="ORF">FBEOM_14295</name>
</gene>
<evidence type="ECO:0000256" key="4">
    <source>
        <dbReference type="ARBA" id="ARBA00023163"/>
    </source>
</evidence>
<dbReference type="Proteomes" id="UP000730481">
    <property type="component" value="Unassembled WGS sequence"/>
</dbReference>
<dbReference type="PROSITE" id="PS00463">
    <property type="entry name" value="ZN2_CY6_FUNGAL_1"/>
    <property type="match status" value="1"/>
</dbReference>
<reference evidence="8" key="2">
    <citation type="submission" date="2020-02" db="EMBL/GenBank/DDBJ databases">
        <title>Identification and distribution of gene clusters putatively required for synthesis of sphingolipid metabolism inhibitors in phylogenetically diverse species of the filamentous fungus Fusarium.</title>
        <authorList>
            <person name="Kim H.-S."/>
            <person name="Busman M."/>
            <person name="Brown D.W."/>
            <person name="Divon H."/>
            <person name="Uhlig S."/>
            <person name="Proctor R.H."/>
        </authorList>
    </citation>
    <scope>NUCLEOTIDE SEQUENCE</scope>
    <source>
        <strain evidence="8">NRRL 25174</strain>
    </source>
</reference>